<accession>A0ACA9NWS0</accession>
<organism evidence="1 2">
    <name type="scientific">Cetraspora pellucida</name>
    <dbReference type="NCBI Taxonomy" id="1433469"/>
    <lineage>
        <taxon>Eukaryota</taxon>
        <taxon>Fungi</taxon>
        <taxon>Fungi incertae sedis</taxon>
        <taxon>Mucoromycota</taxon>
        <taxon>Glomeromycotina</taxon>
        <taxon>Glomeromycetes</taxon>
        <taxon>Diversisporales</taxon>
        <taxon>Gigasporaceae</taxon>
        <taxon>Cetraspora</taxon>
    </lineage>
</organism>
<reference evidence="1" key="1">
    <citation type="submission" date="2021-06" db="EMBL/GenBank/DDBJ databases">
        <authorList>
            <person name="Kallberg Y."/>
            <person name="Tangrot J."/>
            <person name="Rosling A."/>
        </authorList>
    </citation>
    <scope>NUCLEOTIDE SEQUENCE</scope>
    <source>
        <strain evidence="1">28 12/20/2015</strain>
    </source>
</reference>
<keyword evidence="2" id="KW-1185">Reference proteome</keyword>
<feature type="non-terminal residue" evidence="1">
    <location>
        <position position="1"/>
    </location>
</feature>
<comment type="caution">
    <text evidence="1">The sequence shown here is derived from an EMBL/GenBank/DDBJ whole genome shotgun (WGS) entry which is preliminary data.</text>
</comment>
<name>A0ACA9NWS0_9GLOM</name>
<gene>
    <name evidence="1" type="ORF">SPELUC_LOCUS9973</name>
</gene>
<dbReference type="Proteomes" id="UP000789366">
    <property type="component" value="Unassembled WGS sequence"/>
</dbReference>
<proteinExistence type="predicted"/>
<evidence type="ECO:0000313" key="2">
    <source>
        <dbReference type="Proteomes" id="UP000789366"/>
    </source>
</evidence>
<protein>
    <submittedName>
        <fullName evidence="1">13934_t:CDS:1</fullName>
    </submittedName>
</protein>
<dbReference type="EMBL" id="CAJVPW010017577">
    <property type="protein sequence ID" value="CAG8677374.1"/>
    <property type="molecule type" value="Genomic_DNA"/>
</dbReference>
<sequence length="58" mass="7238">HQPKTTMVLEDPRKQEFLWWFLHEQLIIITYKRQLKTTVVLEDPQKQEFLWLFVCTTY</sequence>
<evidence type="ECO:0000313" key="1">
    <source>
        <dbReference type="EMBL" id="CAG8677374.1"/>
    </source>
</evidence>